<reference evidence="2 3" key="1">
    <citation type="submission" date="2019-02" db="EMBL/GenBank/DDBJ databases">
        <title>Genome sequencing of the rare red list fungi Dentipellis fragilis.</title>
        <authorList>
            <person name="Buettner E."/>
            <person name="Kellner H."/>
        </authorList>
    </citation>
    <scope>NUCLEOTIDE SEQUENCE [LARGE SCALE GENOMIC DNA]</scope>
    <source>
        <strain evidence="2 3">DSM 105465</strain>
    </source>
</reference>
<protein>
    <recommendedName>
        <fullName evidence="1">Metaxin glutathione S-transferase domain-containing protein</fullName>
    </recommendedName>
</protein>
<sequence>MSSSTAPTAPTRTSYLPPVPKPLAKFFSLFPLYTFPAQPPPNKHSVTAPTLWIHPPPGSPHSRELLSADVECLKWQAGCARRSPAQSPYASPRAPDGDGELLPSHNIPAWVDERVGLLNELEGYRNVEARDESHAWVALLEGDVHAALALSQPPPSFFFQTILQLPSGHATRPIETLVTPPPAPLSGISSLMPPYGSHIPVATIKSKYRDAIASLSERLGTEKWFLGSEGPTALDALAFAYIHALLHAPDDLRIEVARRVNLVTWEHRVYELVRTAFVPHATSTAVHLPKQS</sequence>
<evidence type="ECO:0000259" key="1">
    <source>
        <dbReference type="Pfam" id="PF17171"/>
    </source>
</evidence>
<accession>A0A4Y9YPH3</accession>
<comment type="caution">
    <text evidence="2">The sequence shown here is derived from an EMBL/GenBank/DDBJ whole genome shotgun (WGS) entry which is preliminary data.</text>
</comment>
<dbReference type="EMBL" id="SEOQ01000408">
    <property type="protein sequence ID" value="TFY63613.1"/>
    <property type="molecule type" value="Genomic_DNA"/>
</dbReference>
<dbReference type="Pfam" id="PF17171">
    <property type="entry name" value="GST_C_6"/>
    <property type="match status" value="1"/>
</dbReference>
<gene>
    <name evidence="2" type="ORF">EVG20_g6247</name>
</gene>
<dbReference type="InterPro" id="IPR033468">
    <property type="entry name" value="Metaxin_GST"/>
</dbReference>
<dbReference type="Proteomes" id="UP000298327">
    <property type="component" value="Unassembled WGS sequence"/>
</dbReference>
<proteinExistence type="predicted"/>
<evidence type="ECO:0000313" key="3">
    <source>
        <dbReference type="Proteomes" id="UP000298327"/>
    </source>
</evidence>
<dbReference type="SUPFAM" id="SSF47616">
    <property type="entry name" value="GST C-terminal domain-like"/>
    <property type="match status" value="1"/>
</dbReference>
<dbReference type="InterPro" id="IPR036282">
    <property type="entry name" value="Glutathione-S-Trfase_C_sf"/>
</dbReference>
<keyword evidence="3" id="KW-1185">Reference proteome</keyword>
<organism evidence="2 3">
    <name type="scientific">Dentipellis fragilis</name>
    <dbReference type="NCBI Taxonomy" id="205917"/>
    <lineage>
        <taxon>Eukaryota</taxon>
        <taxon>Fungi</taxon>
        <taxon>Dikarya</taxon>
        <taxon>Basidiomycota</taxon>
        <taxon>Agaricomycotina</taxon>
        <taxon>Agaricomycetes</taxon>
        <taxon>Russulales</taxon>
        <taxon>Hericiaceae</taxon>
        <taxon>Dentipellis</taxon>
    </lineage>
</organism>
<dbReference type="OrthoDB" id="198787at2759"/>
<feature type="domain" description="Metaxin glutathione S-transferase" evidence="1">
    <location>
        <begin position="209"/>
        <end position="269"/>
    </location>
</feature>
<evidence type="ECO:0000313" key="2">
    <source>
        <dbReference type="EMBL" id="TFY63613.1"/>
    </source>
</evidence>
<name>A0A4Y9YPH3_9AGAM</name>
<dbReference type="STRING" id="205917.A0A4Y9YPH3"/>
<dbReference type="AlphaFoldDB" id="A0A4Y9YPH3"/>